<name>A0A1I7ZUW1_9BILA</name>
<keyword evidence="2" id="KW-0677">Repeat</keyword>
<protein>
    <submittedName>
        <fullName evidence="6">WD_REPEATS_REGION domain-containing protein</fullName>
    </submittedName>
</protein>
<dbReference type="WBParaSite" id="L893_g29788.t1">
    <property type="protein sequence ID" value="L893_g29788.t1"/>
    <property type="gene ID" value="L893_g29788"/>
</dbReference>
<evidence type="ECO:0000256" key="2">
    <source>
        <dbReference type="ARBA" id="ARBA00022737"/>
    </source>
</evidence>
<proteinExistence type="predicted"/>
<keyword evidence="1 3" id="KW-0853">WD repeat</keyword>
<dbReference type="InterPro" id="IPR036322">
    <property type="entry name" value="WD40_repeat_dom_sf"/>
</dbReference>
<evidence type="ECO:0000256" key="4">
    <source>
        <dbReference type="SAM" id="MobiDB-lite"/>
    </source>
</evidence>
<dbReference type="InterPro" id="IPR019775">
    <property type="entry name" value="WD40_repeat_CS"/>
</dbReference>
<feature type="region of interest" description="Disordered" evidence="4">
    <location>
        <begin position="49"/>
        <end position="76"/>
    </location>
</feature>
<accession>A0A1I7ZUW1</accession>
<sequence>MVFQDDGGRKDADEMMESDEQQAADQDEIIAVVPLDDVLDGRVNIRDLVAGAGPSQDSDDGGEMSDQEIDEEDIEPPSDDAVLKLEGLHLKDVFSLDAFGCKWLASGSEDDTALLLDMQGDMNTPVLKITEHNDSVAYVRFNAKGTLLATGDMSGKIIITALGDLSRRCVIDDCADLEWLTWHTSKDILFAGGADGMVWMWLISGDGVAQSKVFASGAGVACTVGVVLPDEKRLLTGYADGSVRIWNLRDGTDICTQVPSPCTSADVHNSLALGVVGCQSGIAVMLNTDNGKIIRVLQPQKTGGDEKKDEEADEDMEVNNSVETVRLCQDHPWVAVGTNSGLLSIFDINTGIERHKCDHEGFTVVKCLFRKTADGGVHILSSCLDGAIRIWDARDGEPVKVLSGAGAEIFDVITVEHEASVKVVTACEGGVIRVFDA</sequence>
<evidence type="ECO:0000256" key="3">
    <source>
        <dbReference type="PROSITE-ProRule" id="PRU00221"/>
    </source>
</evidence>
<feature type="compositionally biased region" description="Acidic residues" evidence="4">
    <location>
        <begin position="57"/>
        <end position="76"/>
    </location>
</feature>
<feature type="repeat" description="WD" evidence="3">
    <location>
        <begin position="229"/>
        <end position="256"/>
    </location>
</feature>
<dbReference type="InterPro" id="IPR001680">
    <property type="entry name" value="WD40_rpt"/>
</dbReference>
<feature type="region of interest" description="Disordered" evidence="4">
    <location>
        <begin position="1"/>
        <end position="27"/>
    </location>
</feature>
<dbReference type="InterPro" id="IPR051179">
    <property type="entry name" value="WD_repeat_multifunction"/>
</dbReference>
<dbReference type="Pfam" id="PF00400">
    <property type="entry name" value="WD40"/>
    <property type="match status" value="2"/>
</dbReference>
<dbReference type="PANTHER" id="PTHR19857:SF8">
    <property type="entry name" value="ANGIO-ASSOCIATED MIGRATORY CELL PROTEIN"/>
    <property type="match status" value="1"/>
</dbReference>
<dbReference type="AlphaFoldDB" id="A0A1I7ZUW1"/>
<dbReference type="PROSITE" id="PS00678">
    <property type="entry name" value="WD_REPEATS_1"/>
    <property type="match status" value="1"/>
</dbReference>
<dbReference type="SUPFAM" id="SSF50978">
    <property type="entry name" value="WD40 repeat-like"/>
    <property type="match status" value="1"/>
</dbReference>
<evidence type="ECO:0000313" key="6">
    <source>
        <dbReference type="WBParaSite" id="L893_g29788.t1"/>
    </source>
</evidence>
<keyword evidence="5" id="KW-1185">Reference proteome</keyword>
<dbReference type="Gene3D" id="2.130.10.10">
    <property type="entry name" value="YVTN repeat-like/Quinoprotein amine dehydrogenase"/>
    <property type="match status" value="1"/>
</dbReference>
<dbReference type="PANTHER" id="PTHR19857">
    <property type="entry name" value="MITOCHONDRIAL DIVISION PROTEIN 1-RELATED"/>
    <property type="match status" value="1"/>
</dbReference>
<organism evidence="5 6">
    <name type="scientific">Steinernema glaseri</name>
    <dbReference type="NCBI Taxonomy" id="37863"/>
    <lineage>
        <taxon>Eukaryota</taxon>
        <taxon>Metazoa</taxon>
        <taxon>Ecdysozoa</taxon>
        <taxon>Nematoda</taxon>
        <taxon>Chromadorea</taxon>
        <taxon>Rhabditida</taxon>
        <taxon>Tylenchina</taxon>
        <taxon>Panagrolaimomorpha</taxon>
        <taxon>Strongyloidoidea</taxon>
        <taxon>Steinernematidae</taxon>
        <taxon>Steinernema</taxon>
    </lineage>
</organism>
<dbReference type="PROSITE" id="PS50082">
    <property type="entry name" value="WD_REPEATS_2"/>
    <property type="match status" value="2"/>
</dbReference>
<dbReference type="InterPro" id="IPR015943">
    <property type="entry name" value="WD40/YVTN_repeat-like_dom_sf"/>
</dbReference>
<feature type="compositionally biased region" description="Basic and acidic residues" evidence="4">
    <location>
        <begin position="1"/>
        <end position="13"/>
    </location>
</feature>
<evidence type="ECO:0000313" key="5">
    <source>
        <dbReference type="Proteomes" id="UP000095287"/>
    </source>
</evidence>
<dbReference type="SMART" id="SM00320">
    <property type="entry name" value="WD40"/>
    <property type="match status" value="7"/>
</dbReference>
<feature type="compositionally biased region" description="Acidic residues" evidence="4">
    <location>
        <begin position="14"/>
        <end position="27"/>
    </location>
</feature>
<reference evidence="6" key="1">
    <citation type="submission" date="2016-11" db="UniProtKB">
        <authorList>
            <consortium name="WormBaseParasite"/>
        </authorList>
    </citation>
    <scope>IDENTIFICATION</scope>
</reference>
<dbReference type="Proteomes" id="UP000095287">
    <property type="component" value="Unplaced"/>
</dbReference>
<feature type="repeat" description="WD" evidence="3">
    <location>
        <begin position="379"/>
        <end position="401"/>
    </location>
</feature>
<evidence type="ECO:0000256" key="1">
    <source>
        <dbReference type="ARBA" id="ARBA00022574"/>
    </source>
</evidence>